<comment type="caution">
    <text evidence="1">The sequence shown here is derived from an EMBL/GenBank/DDBJ whole genome shotgun (WGS) entry which is preliminary data.</text>
</comment>
<gene>
    <name evidence="1" type="ORF">COU05_01575</name>
</gene>
<dbReference type="EMBL" id="PFAX01000017">
    <property type="protein sequence ID" value="PIR90522.1"/>
    <property type="molecule type" value="Genomic_DNA"/>
</dbReference>
<dbReference type="AlphaFoldDB" id="A0A2H0UUJ2"/>
<accession>A0A2H0UUJ2</accession>
<sequence length="61" mass="6949">MPDLKKDIKETEQAIKSGAYKSWISLEKILAKEGFLVAEKSFTKKKHEISGKNKTKGKRRA</sequence>
<name>A0A2H0UUJ2_9BACT</name>
<proteinExistence type="predicted"/>
<reference evidence="2" key="1">
    <citation type="submission" date="2017-09" db="EMBL/GenBank/DDBJ databases">
        <title>Depth-based differentiation of microbial function through sediment-hosted aquifers and enrichment of novel symbionts in the deep terrestrial subsurface.</title>
        <authorList>
            <person name="Probst A.J."/>
            <person name="Ladd B."/>
            <person name="Jarett J.K."/>
            <person name="Geller-Mcgrath D.E."/>
            <person name="Sieber C.M.K."/>
            <person name="Emerson J.B."/>
            <person name="Anantharaman K."/>
            <person name="Thomas B.C."/>
            <person name="Malmstrom R."/>
            <person name="Stieglmeier M."/>
            <person name="Klingl A."/>
            <person name="Woyke T."/>
            <person name="Ryan C.M."/>
            <person name="Banfield J.F."/>
        </authorList>
    </citation>
    <scope>NUCLEOTIDE SEQUENCE [LARGE SCALE GENOMIC DNA]</scope>
</reference>
<evidence type="ECO:0000313" key="2">
    <source>
        <dbReference type="Proteomes" id="UP000230132"/>
    </source>
</evidence>
<dbReference type="Proteomes" id="UP000230132">
    <property type="component" value="Unassembled WGS sequence"/>
</dbReference>
<protein>
    <submittedName>
        <fullName evidence="1">Uncharacterized protein</fullName>
    </submittedName>
</protein>
<organism evidence="1 2">
    <name type="scientific">bacterium (Candidatus Gribaldobacteria) CG10_big_fil_rev_8_21_14_0_10_37_21</name>
    <dbReference type="NCBI Taxonomy" id="2014275"/>
    <lineage>
        <taxon>Bacteria</taxon>
        <taxon>Candidatus Gribaldobacteria</taxon>
    </lineage>
</organism>
<evidence type="ECO:0000313" key="1">
    <source>
        <dbReference type="EMBL" id="PIR90522.1"/>
    </source>
</evidence>